<feature type="region of interest" description="Disordered" evidence="1">
    <location>
        <begin position="87"/>
        <end position="109"/>
    </location>
</feature>
<gene>
    <name evidence="2" type="ORF">KFK09_023448</name>
</gene>
<evidence type="ECO:0000313" key="2">
    <source>
        <dbReference type="EMBL" id="KAI0497120.1"/>
    </source>
</evidence>
<reference evidence="2" key="1">
    <citation type="journal article" date="2022" name="Front. Genet.">
        <title>Chromosome-Scale Assembly of the Dendrobium nobile Genome Provides Insights Into the Molecular Mechanism of the Biosynthesis of the Medicinal Active Ingredient of Dendrobium.</title>
        <authorList>
            <person name="Xu Q."/>
            <person name="Niu S.-C."/>
            <person name="Li K.-L."/>
            <person name="Zheng P.-J."/>
            <person name="Zhang X.-J."/>
            <person name="Jia Y."/>
            <person name="Liu Y."/>
            <person name="Niu Y.-X."/>
            <person name="Yu L.-H."/>
            <person name="Chen D.-F."/>
            <person name="Zhang G.-Q."/>
        </authorList>
    </citation>
    <scope>NUCLEOTIDE SEQUENCE</scope>
    <source>
        <tissue evidence="2">Leaf</tissue>
    </source>
</reference>
<dbReference type="AlphaFoldDB" id="A0A8T3ALX6"/>
<evidence type="ECO:0000313" key="3">
    <source>
        <dbReference type="Proteomes" id="UP000829196"/>
    </source>
</evidence>
<organism evidence="2 3">
    <name type="scientific">Dendrobium nobile</name>
    <name type="common">Orchid</name>
    <dbReference type="NCBI Taxonomy" id="94219"/>
    <lineage>
        <taxon>Eukaryota</taxon>
        <taxon>Viridiplantae</taxon>
        <taxon>Streptophyta</taxon>
        <taxon>Embryophyta</taxon>
        <taxon>Tracheophyta</taxon>
        <taxon>Spermatophyta</taxon>
        <taxon>Magnoliopsida</taxon>
        <taxon>Liliopsida</taxon>
        <taxon>Asparagales</taxon>
        <taxon>Orchidaceae</taxon>
        <taxon>Epidendroideae</taxon>
        <taxon>Malaxideae</taxon>
        <taxon>Dendrobiinae</taxon>
        <taxon>Dendrobium</taxon>
    </lineage>
</organism>
<dbReference type="Proteomes" id="UP000829196">
    <property type="component" value="Unassembled WGS sequence"/>
</dbReference>
<feature type="compositionally biased region" description="Polar residues" evidence="1">
    <location>
        <begin position="88"/>
        <end position="109"/>
    </location>
</feature>
<name>A0A8T3ALX6_DENNO</name>
<protein>
    <submittedName>
        <fullName evidence="2">Uncharacterized protein</fullName>
    </submittedName>
</protein>
<evidence type="ECO:0000256" key="1">
    <source>
        <dbReference type="SAM" id="MobiDB-lite"/>
    </source>
</evidence>
<sequence length="109" mass="11793">MASLKSLHVLTGSHLSMYLNQAKAAPSKHMLAAINLSSSIRPFTAKYLSTLWIHSSTFPSSKTGIFSFLALVSIPYALFPPWPPLSQAMGSSQVPLSPYRGSSSLLGRR</sequence>
<proteinExistence type="predicted"/>
<keyword evidence="3" id="KW-1185">Reference proteome</keyword>
<dbReference type="EMBL" id="JAGYWB010000016">
    <property type="protein sequence ID" value="KAI0497120.1"/>
    <property type="molecule type" value="Genomic_DNA"/>
</dbReference>
<comment type="caution">
    <text evidence="2">The sequence shown here is derived from an EMBL/GenBank/DDBJ whole genome shotgun (WGS) entry which is preliminary data.</text>
</comment>
<accession>A0A8T3ALX6</accession>